<keyword evidence="1" id="KW-0472">Membrane</keyword>
<feature type="transmembrane region" description="Helical" evidence="1">
    <location>
        <begin position="12"/>
        <end position="36"/>
    </location>
</feature>
<keyword evidence="3" id="KW-1185">Reference proteome</keyword>
<proteinExistence type="predicted"/>
<comment type="caution">
    <text evidence="2">The sequence shown here is derived from an EMBL/GenBank/DDBJ whole genome shotgun (WGS) entry which is preliminary data.</text>
</comment>
<dbReference type="RefSeq" id="WP_204497589.1">
    <property type="nucleotide sequence ID" value="NZ_JAFBDR010000002.1"/>
</dbReference>
<accession>A0ABS2MW97</accession>
<feature type="transmembrane region" description="Helical" evidence="1">
    <location>
        <begin position="103"/>
        <end position="121"/>
    </location>
</feature>
<keyword evidence="1" id="KW-1133">Transmembrane helix</keyword>
<dbReference type="Proteomes" id="UP001296943">
    <property type="component" value="Unassembled WGS sequence"/>
</dbReference>
<reference evidence="2 3" key="1">
    <citation type="submission" date="2021-01" db="EMBL/GenBank/DDBJ databases">
        <title>Genomic Encyclopedia of Type Strains, Phase IV (KMG-IV): sequencing the most valuable type-strain genomes for metagenomic binning, comparative biology and taxonomic classification.</title>
        <authorList>
            <person name="Goeker M."/>
        </authorList>
    </citation>
    <scope>NUCLEOTIDE SEQUENCE [LARGE SCALE GENOMIC DNA]</scope>
    <source>
        <strain evidence="2 3">DSM 23711</strain>
    </source>
</reference>
<sequence length="465" mass="53874">MNEHWKITLSEHISIVFGLTSGILTLLGLIAIFVSLNSQHNVEKARETIWELMKYPHKHMEFRTNLAKQKEIREEINYHLFIYKNIMSGGRDFTSKIIQISKIIIWAVCIIWLTSLYFVTNKDSTEFYYILASTVLVILIMLTFIWILTKLKNIPQISKLPSYHELLNCKNKAMNLDMLLLAAMMMQIHIVKSKQEGTNTVSYTFFAKFPKPMYGFNVEFNPPVESAFNEEIVLNDDNPLPKVKIKQEKLEKIQLTGEPIMYSTVLAHHSYNEENDLLDDLMDEKSLEFTLKIDKSRTIKVNYVNEDWSSTESFPYEDGVMIDRAKKLKDIQEIAISSSTSTVGEHLDYNLKLKHHDYCKIDTLGGETITGKVVNLGSDSKVGWYYEILTDDAEQVVQISYNGEDPPKLIYNENGLIQWVHPSLYEGKFLYTIFVTYVNKLSFLYKSILRHLRFVFHSIVRGKGG</sequence>
<dbReference type="EMBL" id="JAFBDR010000002">
    <property type="protein sequence ID" value="MBM7570161.1"/>
    <property type="molecule type" value="Genomic_DNA"/>
</dbReference>
<evidence type="ECO:0000313" key="3">
    <source>
        <dbReference type="Proteomes" id="UP001296943"/>
    </source>
</evidence>
<protein>
    <submittedName>
        <fullName evidence="2">Uncharacterized protein</fullName>
    </submittedName>
</protein>
<keyword evidence="1" id="KW-0812">Transmembrane</keyword>
<name>A0ABS2MW97_9BACI</name>
<gene>
    <name evidence="2" type="ORF">JOC48_000639</name>
</gene>
<evidence type="ECO:0000313" key="2">
    <source>
        <dbReference type="EMBL" id="MBM7570161.1"/>
    </source>
</evidence>
<feature type="transmembrane region" description="Helical" evidence="1">
    <location>
        <begin position="127"/>
        <end position="149"/>
    </location>
</feature>
<organism evidence="2 3">
    <name type="scientific">Aquibacillus albus</name>
    <dbReference type="NCBI Taxonomy" id="1168171"/>
    <lineage>
        <taxon>Bacteria</taxon>
        <taxon>Bacillati</taxon>
        <taxon>Bacillota</taxon>
        <taxon>Bacilli</taxon>
        <taxon>Bacillales</taxon>
        <taxon>Bacillaceae</taxon>
        <taxon>Aquibacillus</taxon>
    </lineage>
</organism>
<evidence type="ECO:0000256" key="1">
    <source>
        <dbReference type="SAM" id="Phobius"/>
    </source>
</evidence>